<evidence type="ECO:0000313" key="2">
    <source>
        <dbReference type="Proteomes" id="UP000255467"/>
    </source>
</evidence>
<evidence type="ECO:0000313" key="1">
    <source>
        <dbReference type="EMBL" id="SUA79900.1"/>
    </source>
</evidence>
<organism evidence="1 2">
    <name type="scientific">Nocardia otitidiscaviarum</name>
    <dbReference type="NCBI Taxonomy" id="1823"/>
    <lineage>
        <taxon>Bacteria</taxon>
        <taxon>Bacillati</taxon>
        <taxon>Actinomycetota</taxon>
        <taxon>Actinomycetes</taxon>
        <taxon>Mycobacteriales</taxon>
        <taxon>Nocardiaceae</taxon>
        <taxon>Nocardia</taxon>
    </lineage>
</organism>
<dbReference type="STRING" id="1406858.GCA_000710895_00189"/>
<dbReference type="Pfam" id="PF23721">
    <property type="entry name" value="DUF7162"/>
    <property type="match status" value="1"/>
</dbReference>
<keyword evidence="2" id="KW-1185">Reference proteome</keyword>
<dbReference type="EMBL" id="UGRY01000002">
    <property type="protein sequence ID" value="SUA79900.1"/>
    <property type="molecule type" value="Genomic_DNA"/>
</dbReference>
<reference evidence="1 2" key="1">
    <citation type="submission" date="2018-06" db="EMBL/GenBank/DDBJ databases">
        <authorList>
            <consortium name="Pathogen Informatics"/>
            <person name="Doyle S."/>
        </authorList>
    </citation>
    <scope>NUCLEOTIDE SEQUENCE [LARGE SCALE GENOMIC DNA]</scope>
    <source>
        <strain evidence="1 2">NCTC1934</strain>
    </source>
</reference>
<accession>A0A378YTM6</accession>
<sequence>MGEMLRTDIEALRVMAAGVRGEADAIGGIDPVGLIATVGRAMPNSAIGSAAVELSEPLRMALRDMARQVRGFADAADHGATTYEALDQALTERLDGYLHGTS</sequence>
<proteinExistence type="predicted"/>
<name>A0A378YTM6_9NOCA</name>
<dbReference type="InterPro" id="IPR055586">
    <property type="entry name" value="DUF7162"/>
</dbReference>
<evidence type="ECO:0008006" key="3">
    <source>
        <dbReference type="Google" id="ProtNLM"/>
    </source>
</evidence>
<dbReference type="Proteomes" id="UP000255467">
    <property type="component" value="Unassembled WGS sequence"/>
</dbReference>
<dbReference type="AlphaFoldDB" id="A0A378YTM6"/>
<gene>
    <name evidence="1" type="ORF">NCTC1934_04019</name>
</gene>
<protein>
    <recommendedName>
        <fullName evidence="3">ESX-1 secretion-associated protein</fullName>
    </recommendedName>
</protein>